<dbReference type="Proteomes" id="UP000602510">
    <property type="component" value="Unassembled WGS sequence"/>
</dbReference>
<keyword evidence="2" id="KW-1185">Reference proteome</keyword>
<name>A0A833TBR8_PHYIN</name>
<proteinExistence type="predicted"/>
<evidence type="ECO:0000313" key="1">
    <source>
        <dbReference type="EMBL" id="KAF4045129.1"/>
    </source>
</evidence>
<evidence type="ECO:0000313" key="2">
    <source>
        <dbReference type="Proteomes" id="UP000602510"/>
    </source>
</evidence>
<reference evidence="1" key="1">
    <citation type="submission" date="2020-04" db="EMBL/GenBank/DDBJ databases">
        <title>Hybrid Assembly of Korean Phytophthora infestans isolates.</title>
        <authorList>
            <person name="Prokchorchik M."/>
            <person name="Lee Y."/>
            <person name="Seo J."/>
            <person name="Cho J.-H."/>
            <person name="Park Y.-E."/>
            <person name="Jang D.-C."/>
            <person name="Im J.-S."/>
            <person name="Choi J.-G."/>
            <person name="Park H.-J."/>
            <person name="Lee G.-B."/>
            <person name="Lee Y.-G."/>
            <person name="Hong S.-Y."/>
            <person name="Cho K."/>
            <person name="Sohn K.H."/>
        </authorList>
    </citation>
    <scope>NUCLEOTIDE SEQUENCE</scope>
    <source>
        <strain evidence="1">KR_1_A1</strain>
    </source>
</reference>
<organism evidence="1 2">
    <name type="scientific">Phytophthora infestans</name>
    <name type="common">Potato late blight agent</name>
    <name type="synonym">Botrytis infestans</name>
    <dbReference type="NCBI Taxonomy" id="4787"/>
    <lineage>
        <taxon>Eukaryota</taxon>
        <taxon>Sar</taxon>
        <taxon>Stramenopiles</taxon>
        <taxon>Oomycota</taxon>
        <taxon>Peronosporomycetes</taxon>
        <taxon>Peronosporales</taxon>
        <taxon>Peronosporaceae</taxon>
        <taxon>Phytophthora</taxon>
    </lineage>
</organism>
<dbReference type="EMBL" id="WSZM01000055">
    <property type="protein sequence ID" value="KAF4045129.1"/>
    <property type="molecule type" value="Genomic_DNA"/>
</dbReference>
<dbReference type="AlphaFoldDB" id="A0A833TBR8"/>
<gene>
    <name evidence="1" type="ORF">GN244_ATG02513</name>
</gene>
<comment type="caution">
    <text evidence="1">The sequence shown here is derived from an EMBL/GenBank/DDBJ whole genome shotgun (WGS) entry which is preliminary data.</text>
</comment>
<sequence length="162" mass="18436">MSFTLSRAPLTRLAMRKPKNKNRIKYQRRAALEEAKTRKPNECYADTASRDVADQKLLRDSQMHYADDHKGFDPPFARARRFGALCQRDVSLELFMLLLKWKFFWLRYASLFSMDQGGVCIDSPGKLTVGYMGTRNVDVVQGTSVNGSRCIVFLCASVTGIK</sequence>
<accession>A0A833TBR8</accession>
<protein>
    <submittedName>
        <fullName evidence="1">Uncharacterized protein</fullName>
    </submittedName>
</protein>